<dbReference type="AlphaFoldDB" id="A0AAE1AC86"/>
<sequence>MKWLQRRERKNNHGERNQSRFYFPVPNSAAVSCIQLLRYREKKAGVTGSAVEKKQELRSLTGAPGLPIPKIFST</sequence>
<dbReference type="PROSITE" id="PS51257">
    <property type="entry name" value="PROKAR_LIPOPROTEIN"/>
    <property type="match status" value="1"/>
</dbReference>
<organism evidence="1 2">
    <name type="scientific">Elysia crispata</name>
    <name type="common">lettuce slug</name>
    <dbReference type="NCBI Taxonomy" id="231223"/>
    <lineage>
        <taxon>Eukaryota</taxon>
        <taxon>Metazoa</taxon>
        <taxon>Spiralia</taxon>
        <taxon>Lophotrochozoa</taxon>
        <taxon>Mollusca</taxon>
        <taxon>Gastropoda</taxon>
        <taxon>Heterobranchia</taxon>
        <taxon>Euthyneura</taxon>
        <taxon>Panpulmonata</taxon>
        <taxon>Sacoglossa</taxon>
        <taxon>Placobranchoidea</taxon>
        <taxon>Plakobranchidae</taxon>
        <taxon>Elysia</taxon>
    </lineage>
</organism>
<evidence type="ECO:0000313" key="1">
    <source>
        <dbReference type="EMBL" id="KAK3784611.1"/>
    </source>
</evidence>
<evidence type="ECO:0000313" key="2">
    <source>
        <dbReference type="Proteomes" id="UP001283361"/>
    </source>
</evidence>
<gene>
    <name evidence="1" type="ORF">RRG08_003419</name>
</gene>
<comment type="caution">
    <text evidence="1">The sequence shown here is derived from an EMBL/GenBank/DDBJ whole genome shotgun (WGS) entry which is preliminary data.</text>
</comment>
<dbReference type="EMBL" id="JAWDGP010002226">
    <property type="protein sequence ID" value="KAK3784611.1"/>
    <property type="molecule type" value="Genomic_DNA"/>
</dbReference>
<name>A0AAE1AC86_9GAST</name>
<protein>
    <submittedName>
        <fullName evidence="1">Uncharacterized protein</fullName>
    </submittedName>
</protein>
<proteinExistence type="predicted"/>
<accession>A0AAE1AC86</accession>
<dbReference type="Proteomes" id="UP001283361">
    <property type="component" value="Unassembled WGS sequence"/>
</dbReference>
<keyword evidence="2" id="KW-1185">Reference proteome</keyword>
<reference evidence="1" key="1">
    <citation type="journal article" date="2023" name="G3 (Bethesda)">
        <title>A reference genome for the long-term kleptoplast-retaining sea slug Elysia crispata morphotype clarki.</title>
        <authorList>
            <person name="Eastman K.E."/>
            <person name="Pendleton A.L."/>
            <person name="Shaikh M.A."/>
            <person name="Suttiyut T."/>
            <person name="Ogas R."/>
            <person name="Tomko P."/>
            <person name="Gavelis G."/>
            <person name="Widhalm J.R."/>
            <person name="Wisecaver J.H."/>
        </authorList>
    </citation>
    <scope>NUCLEOTIDE SEQUENCE</scope>
    <source>
        <strain evidence="1">ECLA1</strain>
    </source>
</reference>